<feature type="compositionally biased region" description="Acidic residues" evidence="1">
    <location>
        <begin position="242"/>
        <end position="256"/>
    </location>
</feature>
<dbReference type="VEuPathDB" id="CryptoDB:cubi_00427"/>
<feature type="chain" id="PRO_5012159016" evidence="2">
    <location>
        <begin position="26"/>
        <end position="384"/>
    </location>
</feature>
<dbReference type="GeneID" id="39977220"/>
<feature type="compositionally biased region" description="Low complexity" evidence="1">
    <location>
        <begin position="171"/>
        <end position="194"/>
    </location>
</feature>
<feature type="compositionally biased region" description="Polar residues" evidence="1">
    <location>
        <begin position="266"/>
        <end position="280"/>
    </location>
</feature>
<gene>
    <name evidence="3" type="ORF">cubi_00427</name>
</gene>
<protein>
    <submittedName>
        <fullName evidence="3">Uncharacterized protein</fullName>
    </submittedName>
</protein>
<name>A0A1J4MDX7_9CRYT</name>
<evidence type="ECO:0000256" key="1">
    <source>
        <dbReference type="SAM" id="MobiDB-lite"/>
    </source>
</evidence>
<organism evidence="3 4">
    <name type="scientific">Cryptosporidium ubiquitum</name>
    <dbReference type="NCBI Taxonomy" id="857276"/>
    <lineage>
        <taxon>Eukaryota</taxon>
        <taxon>Sar</taxon>
        <taxon>Alveolata</taxon>
        <taxon>Apicomplexa</taxon>
        <taxon>Conoidasida</taxon>
        <taxon>Coccidia</taxon>
        <taxon>Eucoccidiorida</taxon>
        <taxon>Eimeriorina</taxon>
        <taxon>Cryptosporidiidae</taxon>
        <taxon>Cryptosporidium</taxon>
    </lineage>
</organism>
<dbReference type="OrthoDB" id="343800at2759"/>
<keyword evidence="2" id="KW-0732">Signal</keyword>
<sequence>MVKFTLKNTAIIIVILAYLGNVVKSQKQEKTEVRSLGHRRGGVVGEQTVFVDRPYFVEQPLYYPYPYQYPYTYTYQYPYTYTYTYPYTYQYQYPYNYSYSYTRTTSRPGVLSHPVGYMPPPYAPLPAPYLRYLGNDPALLERKMDAISPMETVTPGFINDLSLQDGILGRNENLNNDQNNANSQNPPQQTQNNQTLPSGTKNDGMNNFVNRDGINFDRFPALSGLNRMGLADGEREMVKDRDDDDDDDDDDNDDNDDHDKNVKNNSLYNQTSVSGDAKKYNTTMKTPEIVYFNNTSNLRVLAKKGLLERVEEKVNDVFDGIKKKINTNDDNDDQLSDLEKEDSNDNEKDNDKKKNSNKKTQNGNKMVKQVFSTIEDIVTNTLNK</sequence>
<evidence type="ECO:0000313" key="4">
    <source>
        <dbReference type="Proteomes" id="UP000186176"/>
    </source>
</evidence>
<evidence type="ECO:0000313" key="3">
    <source>
        <dbReference type="EMBL" id="OII72432.1"/>
    </source>
</evidence>
<dbReference type="Proteomes" id="UP000186176">
    <property type="component" value="Unassembled WGS sequence"/>
</dbReference>
<dbReference type="EMBL" id="LRBP01000022">
    <property type="protein sequence ID" value="OII72432.1"/>
    <property type="molecule type" value="Genomic_DNA"/>
</dbReference>
<reference evidence="3 4" key="1">
    <citation type="submission" date="2016-10" db="EMBL/GenBank/DDBJ databases">
        <title>Reductive evolution of mitochondrial metabolism and differential evolution of invasion-related proteins in Cryptosporidium.</title>
        <authorList>
            <person name="Liu S."/>
            <person name="Roellig D.M."/>
            <person name="Guo Y."/>
            <person name="Li N."/>
            <person name="Frace M.A."/>
            <person name="Tang K."/>
            <person name="Zhang L."/>
            <person name="Feng Y."/>
            <person name="Xiao L."/>
        </authorList>
    </citation>
    <scope>NUCLEOTIDE SEQUENCE [LARGE SCALE GENOMIC DNA]</scope>
    <source>
        <strain evidence="3">39726</strain>
    </source>
</reference>
<dbReference type="AlphaFoldDB" id="A0A1J4MDX7"/>
<evidence type="ECO:0000256" key="2">
    <source>
        <dbReference type="SAM" id="SignalP"/>
    </source>
</evidence>
<feature type="region of interest" description="Disordered" evidence="1">
    <location>
        <begin position="233"/>
        <end position="280"/>
    </location>
</feature>
<comment type="caution">
    <text evidence="3">The sequence shown here is derived from an EMBL/GenBank/DDBJ whole genome shotgun (WGS) entry which is preliminary data.</text>
</comment>
<feature type="compositionally biased region" description="Polar residues" evidence="1">
    <location>
        <begin position="195"/>
        <end position="209"/>
    </location>
</feature>
<dbReference type="RefSeq" id="XP_028873930.1">
    <property type="nucleotide sequence ID" value="XM_029017441.1"/>
</dbReference>
<accession>A0A1J4MDX7</accession>
<keyword evidence="4" id="KW-1185">Reference proteome</keyword>
<feature type="region of interest" description="Disordered" evidence="1">
    <location>
        <begin position="168"/>
        <end position="209"/>
    </location>
</feature>
<feature type="region of interest" description="Disordered" evidence="1">
    <location>
        <begin position="323"/>
        <end position="367"/>
    </location>
</feature>
<feature type="signal peptide" evidence="2">
    <location>
        <begin position="1"/>
        <end position="25"/>
    </location>
</feature>
<proteinExistence type="predicted"/>
<feature type="compositionally biased region" description="Basic and acidic residues" evidence="1">
    <location>
        <begin position="337"/>
        <end position="354"/>
    </location>
</feature>